<protein>
    <recommendedName>
        <fullName evidence="8">PH domain-containing protein</fullName>
    </recommendedName>
</protein>
<dbReference type="GO" id="GO:0032934">
    <property type="term" value="F:sterol binding"/>
    <property type="evidence" value="ECO:0007669"/>
    <property type="project" value="TreeGrafter"/>
</dbReference>
<evidence type="ECO:0000256" key="3">
    <source>
        <dbReference type="ARBA" id="ARBA00022448"/>
    </source>
</evidence>
<dbReference type="PROSITE" id="PS50003">
    <property type="entry name" value="PH_DOMAIN"/>
    <property type="match status" value="1"/>
</dbReference>
<dbReference type="Pfam" id="PF01237">
    <property type="entry name" value="Oxysterol_BP"/>
    <property type="match status" value="1"/>
</dbReference>
<dbReference type="FunFam" id="3.30.70.3490:FF:000013">
    <property type="entry name" value="Oxysterol-binding protein-related protein 2A"/>
    <property type="match status" value="1"/>
</dbReference>
<feature type="domain" description="PH" evidence="8">
    <location>
        <begin position="48"/>
        <end position="172"/>
    </location>
</feature>
<evidence type="ECO:0000313" key="10">
    <source>
        <dbReference type="Proteomes" id="UP000324705"/>
    </source>
</evidence>
<dbReference type="GO" id="GO:0016020">
    <property type="term" value="C:membrane"/>
    <property type="evidence" value="ECO:0007669"/>
    <property type="project" value="TreeGrafter"/>
</dbReference>
<dbReference type="EMBL" id="LT934123">
    <property type="protein sequence ID" value="VAI75902.1"/>
    <property type="molecule type" value="Genomic_DNA"/>
</dbReference>
<dbReference type="GO" id="GO:0006869">
    <property type="term" value="P:lipid transport"/>
    <property type="evidence" value="ECO:0007669"/>
    <property type="project" value="UniProtKB-KW"/>
</dbReference>
<evidence type="ECO:0000256" key="4">
    <source>
        <dbReference type="ARBA" id="ARBA00023054"/>
    </source>
</evidence>
<dbReference type="Gene3D" id="3.30.70.3490">
    <property type="match status" value="1"/>
</dbReference>
<dbReference type="Proteomes" id="UP000324705">
    <property type="component" value="Chromosome 7A"/>
</dbReference>
<keyword evidence="10" id="KW-1185">Reference proteome</keyword>
<evidence type="ECO:0000313" key="9">
    <source>
        <dbReference type="EMBL" id="VAI75902.1"/>
    </source>
</evidence>
<evidence type="ECO:0000256" key="1">
    <source>
        <dbReference type="ARBA" id="ARBA00003361"/>
    </source>
</evidence>
<feature type="compositionally biased region" description="Basic and acidic residues" evidence="7">
    <location>
        <begin position="690"/>
        <end position="716"/>
    </location>
</feature>
<feature type="region of interest" description="Disordered" evidence="7">
    <location>
        <begin position="683"/>
        <end position="716"/>
    </location>
</feature>
<feature type="compositionally biased region" description="Polar residues" evidence="7">
    <location>
        <begin position="266"/>
        <end position="279"/>
    </location>
</feature>
<dbReference type="OMA" id="ARGHRTW"/>
<feature type="region of interest" description="Disordered" evidence="7">
    <location>
        <begin position="266"/>
        <end position="286"/>
    </location>
</feature>
<keyword evidence="4" id="KW-0175">Coiled coil</keyword>
<keyword evidence="6" id="KW-0446">Lipid-binding</keyword>
<sequence>MTHSSSHHHHHHHHHALCCLSSAPQHPEASPTPAPEPAAATATQVPGSVAVAGVLHKWTNYGRGWRERWFSLRDGVLSYSKIRADAGGGEAAGRIADDGEVRLIGGASARIDGGRRPEKPVGVVCLKVSAFRESKSDDRRFYIFSPTKTLHLKTDSKDDRVAWIEALILARSVYSLRSLSGSITFVQSDVSVSTARLRNRMHQDGLNESLIQDCEQIMLSEFSSYRKQLKLRYDDHLSLFGSSRHHFEEGKDGNIIQGALTKNEFSSSRHGNFSEYSTTESDEFEKQDGGELTCEEDSTFFDAADYFIESNSRSSTMSDSTDCGVHSATNIDNPGGQEVVDIQIQDSNNMLPEIKRRSKLPEPTEKEKGISLWSIIKDSVGKDLTRVCLPVYFNEPLSSLQKCFEDFEYSYLLDQAYEYGKVGNSLMRILKVAAFAISGYASSVARPCKPFNPLLGETYEADFPDRRIRFFAEKVSHHPMLIACHSEGKGWKFWGDSNVKSKFWGQSIQVDPVGVLTVEFDDGEIFKWSKVGGMIRRDTHGLELYSKLNSACHMLMRFQVTTTINNLILGKLYCNHHGIMHIKGNRQYSCKLKFKEPSLLDRNPHLVQGFVEDNDGKKASFLIGKWDESMYYTNLDTSKVKSADQLQGASLLWEKNKPSPNPTRYNLSSFAITLNELTPELQEKLPPTDSRLRPDQRHLENGEYEKANTEKLRLERRQRMSTKLQDNGWKPRWFEQDAEDGAYHYKGGYWEARDEGRWDGCLNIFGEFSET</sequence>
<dbReference type="Gramene" id="TRITD7Av1G154880.3">
    <property type="protein sequence ID" value="TRITD7Av1G154880.3"/>
    <property type="gene ID" value="TRITD7Av1G154880"/>
</dbReference>
<evidence type="ECO:0000256" key="5">
    <source>
        <dbReference type="ARBA" id="ARBA00023055"/>
    </source>
</evidence>
<dbReference type="PANTHER" id="PTHR10972:SF88">
    <property type="entry name" value="OXYSTEROL-BINDING PROTEIN-RELATED PROTEIN 2B"/>
    <property type="match status" value="1"/>
</dbReference>
<comment type="function">
    <text evidence="1">May be involved in the transport of sterols.</text>
</comment>
<reference evidence="9 10" key="1">
    <citation type="submission" date="2017-09" db="EMBL/GenBank/DDBJ databases">
        <authorList>
            <consortium name="International Durum Wheat Genome Sequencing Consortium (IDWGSC)"/>
            <person name="Milanesi L."/>
        </authorList>
    </citation>
    <scope>NUCLEOTIDE SEQUENCE [LARGE SCALE GENOMIC DNA]</scope>
    <source>
        <strain evidence="10">cv. Svevo</strain>
    </source>
</reference>
<dbReference type="SUPFAM" id="SSF144000">
    <property type="entry name" value="Oxysterol-binding protein-like"/>
    <property type="match status" value="1"/>
</dbReference>
<dbReference type="GO" id="GO:0005829">
    <property type="term" value="C:cytosol"/>
    <property type="evidence" value="ECO:0007669"/>
    <property type="project" value="TreeGrafter"/>
</dbReference>
<evidence type="ECO:0000259" key="8">
    <source>
        <dbReference type="PROSITE" id="PS50003"/>
    </source>
</evidence>
<dbReference type="Pfam" id="PF15413">
    <property type="entry name" value="PH_11"/>
    <property type="match status" value="1"/>
</dbReference>
<dbReference type="SUPFAM" id="SSF50729">
    <property type="entry name" value="PH domain-like"/>
    <property type="match status" value="1"/>
</dbReference>
<dbReference type="InterPro" id="IPR037239">
    <property type="entry name" value="OSBP_sf"/>
</dbReference>
<keyword evidence="3" id="KW-0813">Transport</keyword>
<dbReference type="Gene3D" id="2.40.160.120">
    <property type="match status" value="1"/>
</dbReference>
<dbReference type="AlphaFoldDB" id="A0A9R0ZG75"/>
<dbReference type="PANTHER" id="PTHR10972">
    <property type="entry name" value="OXYSTEROL-BINDING PROTEIN-RELATED"/>
    <property type="match status" value="1"/>
</dbReference>
<organism evidence="9 10">
    <name type="scientific">Triticum turgidum subsp. durum</name>
    <name type="common">Durum wheat</name>
    <name type="synonym">Triticum durum</name>
    <dbReference type="NCBI Taxonomy" id="4567"/>
    <lineage>
        <taxon>Eukaryota</taxon>
        <taxon>Viridiplantae</taxon>
        <taxon>Streptophyta</taxon>
        <taxon>Embryophyta</taxon>
        <taxon>Tracheophyta</taxon>
        <taxon>Spermatophyta</taxon>
        <taxon>Magnoliopsida</taxon>
        <taxon>Liliopsida</taxon>
        <taxon>Poales</taxon>
        <taxon>Poaceae</taxon>
        <taxon>BOP clade</taxon>
        <taxon>Pooideae</taxon>
        <taxon>Triticodae</taxon>
        <taxon>Triticeae</taxon>
        <taxon>Triticinae</taxon>
        <taxon>Triticum</taxon>
    </lineage>
</organism>
<proteinExistence type="inferred from homology"/>
<dbReference type="InterPro" id="IPR000648">
    <property type="entry name" value="Oxysterol-bd"/>
</dbReference>
<accession>A0A9R0ZG75</accession>
<comment type="similarity">
    <text evidence="2">Belongs to the OSBP family.</text>
</comment>
<dbReference type="SMART" id="SM00233">
    <property type="entry name" value="PH"/>
    <property type="match status" value="1"/>
</dbReference>
<keyword evidence="5" id="KW-0445">Lipid transport</keyword>
<feature type="region of interest" description="Disordered" evidence="7">
    <location>
        <begin position="22"/>
        <end position="42"/>
    </location>
</feature>
<evidence type="ECO:0000256" key="6">
    <source>
        <dbReference type="ARBA" id="ARBA00023121"/>
    </source>
</evidence>
<dbReference type="InterPro" id="IPR011993">
    <property type="entry name" value="PH-like_dom_sf"/>
</dbReference>
<dbReference type="InterPro" id="IPR001849">
    <property type="entry name" value="PH_domain"/>
</dbReference>
<evidence type="ECO:0000256" key="7">
    <source>
        <dbReference type="SAM" id="MobiDB-lite"/>
    </source>
</evidence>
<evidence type="ECO:0000256" key="2">
    <source>
        <dbReference type="ARBA" id="ARBA00008842"/>
    </source>
</evidence>
<gene>
    <name evidence="9" type="ORF">TRITD_7Av1G154880</name>
</gene>
<dbReference type="Gene3D" id="2.30.29.30">
    <property type="entry name" value="Pleckstrin-homology domain (PH domain)/Phosphotyrosine-binding domain (PTB)"/>
    <property type="match status" value="1"/>
</dbReference>
<name>A0A9R0ZG75_TRITD</name>